<dbReference type="EMBL" id="ML735307">
    <property type="protein sequence ID" value="KAE8386655.1"/>
    <property type="molecule type" value="Genomic_DNA"/>
</dbReference>
<reference evidence="7" key="1">
    <citation type="submission" date="2019-04" db="EMBL/GenBank/DDBJ databases">
        <title>Friends and foes A comparative genomics studyof 23 Aspergillus species from section Flavi.</title>
        <authorList>
            <consortium name="DOE Joint Genome Institute"/>
            <person name="Kjaerbolling I."/>
            <person name="Vesth T."/>
            <person name="Frisvad J.C."/>
            <person name="Nybo J.L."/>
            <person name="Theobald S."/>
            <person name="Kildgaard S."/>
            <person name="Isbrandt T."/>
            <person name="Kuo A."/>
            <person name="Sato A."/>
            <person name="Lyhne E.K."/>
            <person name="Kogle M.E."/>
            <person name="Wiebenga A."/>
            <person name="Kun R.S."/>
            <person name="Lubbers R.J."/>
            <person name="Makela M.R."/>
            <person name="Barry K."/>
            <person name="Chovatia M."/>
            <person name="Clum A."/>
            <person name="Daum C."/>
            <person name="Haridas S."/>
            <person name="He G."/>
            <person name="LaButti K."/>
            <person name="Lipzen A."/>
            <person name="Mondo S."/>
            <person name="Riley R."/>
            <person name="Salamov A."/>
            <person name="Simmons B.A."/>
            <person name="Magnuson J.K."/>
            <person name="Henrissat B."/>
            <person name="Mortensen U.H."/>
            <person name="Larsen T.O."/>
            <person name="Devries R.P."/>
            <person name="Grigoriev I.V."/>
            <person name="Machida M."/>
            <person name="Baker S.E."/>
            <person name="Andersen M.R."/>
        </authorList>
    </citation>
    <scope>NUCLEOTIDE SEQUENCE [LARGE SCALE GENOMIC DNA]</scope>
    <source>
        <strain evidence="7">IBT 14317</strain>
    </source>
</reference>
<dbReference type="Proteomes" id="UP000326877">
    <property type="component" value="Unassembled WGS sequence"/>
</dbReference>
<dbReference type="GO" id="GO:0000949">
    <property type="term" value="P:aromatic amino acid family catabolic process to alcohol via Ehrlich pathway"/>
    <property type="evidence" value="ECO:0007669"/>
    <property type="project" value="TreeGrafter"/>
</dbReference>
<protein>
    <recommendedName>
        <fullName evidence="6">Thiamine pyrophosphate enzyme central domain-containing protein</fullName>
    </recommendedName>
</protein>
<proteinExistence type="inferred from homology"/>
<accession>A0A5N7BXU8</accession>
<dbReference type="SUPFAM" id="SSF52467">
    <property type="entry name" value="DHS-like NAD/FAD-binding domain"/>
    <property type="match status" value="1"/>
</dbReference>
<evidence type="ECO:0000256" key="2">
    <source>
        <dbReference type="ARBA" id="ARBA00007812"/>
    </source>
</evidence>
<dbReference type="InterPro" id="IPR029035">
    <property type="entry name" value="DHS-like_NAD/FAD-binding_dom"/>
</dbReference>
<dbReference type="InterPro" id="IPR012000">
    <property type="entry name" value="Thiamin_PyroP_enz_cen_dom"/>
</dbReference>
<organism evidence="7">
    <name type="scientific">Petromyces alliaceus</name>
    <name type="common">Aspergillus alliaceus</name>
    <dbReference type="NCBI Taxonomy" id="209559"/>
    <lineage>
        <taxon>Eukaryota</taxon>
        <taxon>Fungi</taxon>
        <taxon>Dikarya</taxon>
        <taxon>Ascomycota</taxon>
        <taxon>Pezizomycotina</taxon>
        <taxon>Eurotiomycetes</taxon>
        <taxon>Eurotiomycetidae</taxon>
        <taxon>Eurotiales</taxon>
        <taxon>Aspergillaceae</taxon>
        <taxon>Aspergillus</taxon>
        <taxon>Aspergillus subgen. Circumdati</taxon>
    </lineage>
</organism>
<dbReference type="GO" id="GO:0000287">
    <property type="term" value="F:magnesium ion binding"/>
    <property type="evidence" value="ECO:0007669"/>
    <property type="project" value="InterPro"/>
</dbReference>
<dbReference type="InterPro" id="IPR012110">
    <property type="entry name" value="PDC/IPDC-like"/>
</dbReference>
<dbReference type="AlphaFoldDB" id="A0A5N7BXU8"/>
<sequence length="128" mass="13779">MHYVNAGSRAGLCTSLYPPTWYSKGLKGSVFPIELNGPPNEAEKEEYVVDVVLKYVHAAKNPVILVGAGAIRHSALDVVHELIQEVNCQHSLRPMGKGAMDEALPNFGAVHAGSGFDAGVSERVEMYT</sequence>
<keyword evidence="4" id="KW-0460">Magnesium</keyword>
<evidence type="ECO:0000313" key="7">
    <source>
        <dbReference type="EMBL" id="KAE8386655.1"/>
    </source>
</evidence>
<dbReference type="PANTHER" id="PTHR43452:SF30">
    <property type="entry name" value="PYRUVATE DECARBOXYLASE ISOZYME 1-RELATED"/>
    <property type="match status" value="1"/>
</dbReference>
<feature type="domain" description="Thiamine pyrophosphate enzyme central" evidence="6">
    <location>
        <begin position="51"/>
        <end position="112"/>
    </location>
</feature>
<dbReference type="Gene3D" id="3.40.50.1220">
    <property type="entry name" value="TPP-binding domain"/>
    <property type="match status" value="1"/>
</dbReference>
<evidence type="ECO:0000259" key="6">
    <source>
        <dbReference type="Pfam" id="PF00205"/>
    </source>
</evidence>
<evidence type="ECO:0000256" key="5">
    <source>
        <dbReference type="ARBA" id="ARBA00023052"/>
    </source>
</evidence>
<dbReference type="GO" id="GO:0030976">
    <property type="term" value="F:thiamine pyrophosphate binding"/>
    <property type="evidence" value="ECO:0007669"/>
    <property type="project" value="InterPro"/>
</dbReference>
<keyword evidence="3" id="KW-0479">Metal-binding</keyword>
<dbReference type="Pfam" id="PF00205">
    <property type="entry name" value="TPP_enzyme_M"/>
    <property type="match status" value="1"/>
</dbReference>
<name>A0A5N7BXU8_PETAA</name>
<dbReference type="GO" id="GO:0005634">
    <property type="term" value="C:nucleus"/>
    <property type="evidence" value="ECO:0007669"/>
    <property type="project" value="TreeGrafter"/>
</dbReference>
<dbReference type="PANTHER" id="PTHR43452">
    <property type="entry name" value="PYRUVATE DECARBOXYLASE"/>
    <property type="match status" value="1"/>
</dbReference>
<comment type="similarity">
    <text evidence="2">Belongs to the TPP enzyme family.</text>
</comment>
<dbReference type="OrthoDB" id="3970464at2759"/>
<comment type="cofactor">
    <cofactor evidence="1">
        <name>thiamine diphosphate</name>
        <dbReference type="ChEBI" id="CHEBI:58937"/>
    </cofactor>
</comment>
<evidence type="ECO:0000256" key="1">
    <source>
        <dbReference type="ARBA" id="ARBA00001964"/>
    </source>
</evidence>
<gene>
    <name evidence="7" type="ORF">BDV23DRAFT_187059</name>
</gene>
<evidence type="ECO:0000256" key="4">
    <source>
        <dbReference type="ARBA" id="ARBA00022842"/>
    </source>
</evidence>
<dbReference type="GO" id="GO:0004737">
    <property type="term" value="F:pyruvate decarboxylase activity"/>
    <property type="evidence" value="ECO:0007669"/>
    <property type="project" value="TreeGrafter"/>
</dbReference>
<evidence type="ECO:0000256" key="3">
    <source>
        <dbReference type="ARBA" id="ARBA00022723"/>
    </source>
</evidence>
<dbReference type="GO" id="GO:0005829">
    <property type="term" value="C:cytosol"/>
    <property type="evidence" value="ECO:0007669"/>
    <property type="project" value="TreeGrafter"/>
</dbReference>
<keyword evidence="5" id="KW-0786">Thiamine pyrophosphate</keyword>